<accession>A0AA87IGW5</accession>
<dbReference type="AlphaFoldDB" id="A0AA87IGW5"/>
<protein>
    <submittedName>
        <fullName evidence="1">Transposase</fullName>
    </submittedName>
</protein>
<gene>
    <name evidence="1" type="ORF">A1A1_18652</name>
</gene>
<evidence type="ECO:0000313" key="1">
    <source>
        <dbReference type="EMBL" id="EIM04970.1"/>
    </source>
</evidence>
<dbReference type="Proteomes" id="UP000004725">
    <property type="component" value="Unassembled WGS sequence"/>
</dbReference>
<comment type="caution">
    <text evidence="1">The sequence shown here is derived from an EMBL/GenBank/DDBJ whole genome shotgun (WGS) entry which is preliminary data.</text>
</comment>
<evidence type="ECO:0000313" key="2">
    <source>
        <dbReference type="Proteomes" id="UP000004725"/>
    </source>
</evidence>
<organism evidence="1 2">
    <name type="scientific">Planococcus antarcticus DSM 14505</name>
    <dbReference type="NCBI Taxonomy" id="1185653"/>
    <lineage>
        <taxon>Bacteria</taxon>
        <taxon>Bacillati</taxon>
        <taxon>Bacillota</taxon>
        <taxon>Bacilli</taxon>
        <taxon>Bacillales</taxon>
        <taxon>Caryophanaceae</taxon>
        <taxon>Planococcus</taxon>
    </lineage>
</organism>
<dbReference type="EMBL" id="AJYB01000113">
    <property type="protein sequence ID" value="EIM04970.1"/>
    <property type="molecule type" value="Genomic_DNA"/>
</dbReference>
<proteinExistence type="predicted"/>
<name>A0AA87IGW5_9BACL</name>
<reference evidence="1 2" key="1">
    <citation type="journal article" date="2012" name="J. Bacteriol.">
        <title>Genome Sequence of the Antarctic Psychrophile Bacterium Planococcus antarcticus DSM 14505.</title>
        <authorList>
            <person name="Margolles A."/>
            <person name="Gueimonde M."/>
            <person name="Sanchez B."/>
        </authorList>
    </citation>
    <scope>NUCLEOTIDE SEQUENCE [LARGE SCALE GENOMIC DNA]</scope>
    <source>
        <strain evidence="1 2">DSM 14505</strain>
    </source>
</reference>
<sequence>MKKIDMYEKLQEEGYDIGYTTVRNFVNIEEMRAKEVFIRQRYSAAWK</sequence>